<keyword evidence="6" id="KW-0808">Transferase</keyword>
<keyword evidence="9" id="KW-0418">Kinase</keyword>
<evidence type="ECO:0000256" key="2">
    <source>
        <dbReference type="ARBA" id="ARBA00004651"/>
    </source>
</evidence>
<dbReference type="SUPFAM" id="SSF55874">
    <property type="entry name" value="ATPase domain of HSP90 chaperone/DNA topoisomerase II/histidine kinase"/>
    <property type="match status" value="1"/>
</dbReference>
<dbReference type="InterPro" id="IPR003660">
    <property type="entry name" value="HAMP_dom"/>
</dbReference>
<dbReference type="SMART" id="SM00387">
    <property type="entry name" value="HATPase_c"/>
    <property type="match status" value="1"/>
</dbReference>
<gene>
    <name evidence="17" type="ORF">DOK76_10205</name>
</gene>
<keyword evidence="13 14" id="KW-0472">Membrane</keyword>
<dbReference type="PROSITE" id="PS50109">
    <property type="entry name" value="HIS_KIN"/>
    <property type="match status" value="1"/>
</dbReference>
<evidence type="ECO:0000256" key="9">
    <source>
        <dbReference type="ARBA" id="ARBA00022777"/>
    </source>
</evidence>
<keyword evidence="12" id="KW-0902">Two-component regulatory system</keyword>
<evidence type="ECO:0000256" key="13">
    <source>
        <dbReference type="ARBA" id="ARBA00023136"/>
    </source>
</evidence>
<dbReference type="PANTHER" id="PTHR45528">
    <property type="entry name" value="SENSOR HISTIDINE KINASE CPXA"/>
    <property type="match status" value="1"/>
</dbReference>
<evidence type="ECO:0000313" key="18">
    <source>
        <dbReference type="Proteomes" id="UP000664857"/>
    </source>
</evidence>
<evidence type="ECO:0000259" key="15">
    <source>
        <dbReference type="PROSITE" id="PS50109"/>
    </source>
</evidence>
<dbReference type="InterPro" id="IPR050398">
    <property type="entry name" value="HssS/ArlS-like"/>
</dbReference>
<dbReference type="InterPro" id="IPR036097">
    <property type="entry name" value="HisK_dim/P_sf"/>
</dbReference>
<dbReference type="InterPro" id="IPR005467">
    <property type="entry name" value="His_kinase_dom"/>
</dbReference>
<dbReference type="SUPFAM" id="SSF47384">
    <property type="entry name" value="Homodimeric domain of signal transducing histidine kinase"/>
    <property type="match status" value="1"/>
</dbReference>
<dbReference type="EMBL" id="JAFLVX010000026">
    <property type="protein sequence ID" value="MBO0477446.1"/>
    <property type="molecule type" value="Genomic_DNA"/>
</dbReference>
<dbReference type="InterPro" id="IPR036890">
    <property type="entry name" value="HATPase_C_sf"/>
</dbReference>
<feature type="domain" description="Histidine kinase" evidence="15">
    <location>
        <begin position="276"/>
        <end position="490"/>
    </location>
</feature>
<feature type="transmembrane region" description="Helical" evidence="14">
    <location>
        <begin position="188"/>
        <end position="208"/>
    </location>
</feature>
<keyword evidence="11 14" id="KW-1133">Transmembrane helix</keyword>
<dbReference type="SUPFAM" id="SSF158472">
    <property type="entry name" value="HAMP domain-like"/>
    <property type="match status" value="1"/>
</dbReference>
<evidence type="ECO:0000256" key="14">
    <source>
        <dbReference type="SAM" id="Phobius"/>
    </source>
</evidence>
<protein>
    <recommendedName>
        <fullName evidence="3">histidine kinase</fullName>
        <ecNumber evidence="3">2.7.13.3</ecNumber>
    </recommendedName>
</protein>
<dbReference type="Pfam" id="PF02518">
    <property type="entry name" value="HATPase_c"/>
    <property type="match status" value="1"/>
</dbReference>
<name>A0ABS3HUV3_9ENTE</name>
<dbReference type="Pfam" id="PF00512">
    <property type="entry name" value="HisKA"/>
    <property type="match status" value="1"/>
</dbReference>
<dbReference type="InterPro" id="IPR003594">
    <property type="entry name" value="HATPase_dom"/>
</dbReference>
<dbReference type="Gene3D" id="1.10.287.130">
    <property type="match status" value="1"/>
</dbReference>
<comment type="catalytic activity">
    <reaction evidence="1">
        <text>ATP + protein L-histidine = ADP + protein N-phospho-L-histidine.</text>
        <dbReference type="EC" id="2.7.13.3"/>
    </reaction>
</comment>
<comment type="subcellular location">
    <subcellularLocation>
        <location evidence="2">Cell membrane</location>
        <topology evidence="2">Multi-pass membrane protein</topology>
    </subcellularLocation>
</comment>
<keyword evidence="8" id="KW-0547">Nucleotide-binding</keyword>
<dbReference type="Gene3D" id="3.30.565.10">
    <property type="entry name" value="Histidine kinase-like ATPase, C-terminal domain"/>
    <property type="match status" value="1"/>
</dbReference>
<evidence type="ECO:0000256" key="3">
    <source>
        <dbReference type="ARBA" id="ARBA00012438"/>
    </source>
</evidence>
<feature type="domain" description="HAMP" evidence="16">
    <location>
        <begin position="209"/>
        <end position="261"/>
    </location>
</feature>
<dbReference type="EC" id="2.7.13.3" evidence="3"/>
<accession>A0ABS3HUV3</accession>
<dbReference type="PROSITE" id="PS50885">
    <property type="entry name" value="HAMP"/>
    <property type="match status" value="1"/>
</dbReference>
<evidence type="ECO:0000256" key="6">
    <source>
        <dbReference type="ARBA" id="ARBA00022679"/>
    </source>
</evidence>
<keyword evidence="7 14" id="KW-0812">Transmembrane</keyword>
<evidence type="ECO:0000259" key="16">
    <source>
        <dbReference type="PROSITE" id="PS50885"/>
    </source>
</evidence>
<keyword evidence="4" id="KW-1003">Cell membrane</keyword>
<dbReference type="InterPro" id="IPR003661">
    <property type="entry name" value="HisK_dim/P_dom"/>
</dbReference>
<dbReference type="RefSeq" id="WP_206967430.1">
    <property type="nucleotide sequence ID" value="NZ_JAFLVX010000026.1"/>
</dbReference>
<proteinExistence type="predicted"/>
<dbReference type="SMART" id="SM00388">
    <property type="entry name" value="HisKA"/>
    <property type="match status" value="1"/>
</dbReference>
<organism evidence="17 18">
    <name type="scientific">Candidatus Vagococcus giribetii</name>
    <dbReference type="NCBI Taxonomy" id="2230876"/>
    <lineage>
        <taxon>Bacteria</taxon>
        <taxon>Bacillati</taxon>
        <taxon>Bacillota</taxon>
        <taxon>Bacilli</taxon>
        <taxon>Lactobacillales</taxon>
        <taxon>Enterococcaceae</taxon>
        <taxon>Vagococcus</taxon>
    </lineage>
</organism>
<dbReference type="Proteomes" id="UP000664857">
    <property type="component" value="Unassembled WGS sequence"/>
</dbReference>
<dbReference type="CDD" id="cd00082">
    <property type="entry name" value="HisKA"/>
    <property type="match status" value="1"/>
</dbReference>
<evidence type="ECO:0000256" key="11">
    <source>
        <dbReference type="ARBA" id="ARBA00022989"/>
    </source>
</evidence>
<reference evidence="17 18" key="1">
    <citation type="submission" date="2021-03" db="EMBL/GenBank/DDBJ databases">
        <title>Enterococcal diversity collection.</title>
        <authorList>
            <person name="Gilmore M.S."/>
            <person name="Schwartzman J."/>
            <person name="Van Tyne D."/>
            <person name="Martin M."/>
            <person name="Earl A.M."/>
            <person name="Manson A.L."/>
            <person name="Straub T."/>
            <person name="Salamzade R."/>
            <person name="Saavedra J."/>
            <person name="Lebreton F."/>
            <person name="Prichula J."/>
            <person name="Schaufler K."/>
            <person name="Gaca A."/>
            <person name="Sgardioli B."/>
            <person name="Wagenaar J."/>
            <person name="Strong T."/>
        </authorList>
    </citation>
    <scope>NUCLEOTIDE SEQUENCE [LARGE SCALE GENOMIC DNA]</scope>
    <source>
        <strain evidence="17 18">DIV0080</strain>
    </source>
</reference>
<keyword evidence="5" id="KW-0597">Phosphoprotein</keyword>
<comment type="caution">
    <text evidence="17">The sequence shown here is derived from an EMBL/GenBank/DDBJ whole genome shotgun (WGS) entry which is preliminary data.</text>
</comment>
<evidence type="ECO:0000256" key="1">
    <source>
        <dbReference type="ARBA" id="ARBA00000085"/>
    </source>
</evidence>
<evidence type="ECO:0000313" key="17">
    <source>
        <dbReference type="EMBL" id="MBO0477446.1"/>
    </source>
</evidence>
<evidence type="ECO:0000256" key="4">
    <source>
        <dbReference type="ARBA" id="ARBA00022475"/>
    </source>
</evidence>
<dbReference type="Gene3D" id="6.10.340.10">
    <property type="match status" value="1"/>
</dbReference>
<keyword evidence="18" id="KW-1185">Reference proteome</keyword>
<evidence type="ECO:0000256" key="12">
    <source>
        <dbReference type="ARBA" id="ARBA00023012"/>
    </source>
</evidence>
<dbReference type="CDD" id="cd06225">
    <property type="entry name" value="HAMP"/>
    <property type="match status" value="1"/>
</dbReference>
<evidence type="ECO:0000256" key="5">
    <source>
        <dbReference type="ARBA" id="ARBA00022553"/>
    </source>
</evidence>
<dbReference type="PANTHER" id="PTHR45528:SF1">
    <property type="entry name" value="SENSOR HISTIDINE KINASE CPXA"/>
    <property type="match status" value="1"/>
</dbReference>
<evidence type="ECO:0000256" key="7">
    <source>
        <dbReference type="ARBA" id="ARBA00022692"/>
    </source>
</evidence>
<sequence>MKKQKIVTRLILTYTLILIIFAGVLLSLFFVLFKNQALGIHKEQMKDQGDMIAETLMLEGISQQEEETTRGSGHGRMMGNGNHGSRDNHYLQLISRLSSDDIYVVKPSGEAFISSHKNQAKQLPKEGEVILQEVLTQKDSLFLERGLRGETYHLAYGVPLYDEKKSIIGSVVVLSKKNTLSFVKETSFLIWSTLVALLITIIVSVIIAKRFVKPIHEMVTFTERLIREDYGIELNIQTKDELARLGDTLSVLSQRLEKAKKAQHNKESSQKLFLSQISHELRTPIMVITNSLESLQDDFLNEEEKQQYITQLLLETKQLQLLVNDLLELSRLQSTEFSISKEEVTLDYVVEDAIRSFRLPLLEKEQQIIFQSDFKEDDVFLGDYQRLVQLVKVLLDNAIKYSPKKSDIHLSLLNQPTHYLLEISNPSSVPLTKRDAVHLFDAFERQKGTTEKGHGLGLTIAKQIVKRHEGETEIRVTEKGNVVVRCFFKK</sequence>
<keyword evidence="10" id="KW-0067">ATP-binding</keyword>
<evidence type="ECO:0000256" key="10">
    <source>
        <dbReference type="ARBA" id="ARBA00022840"/>
    </source>
</evidence>
<evidence type="ECO:0000256" key="8">
    <source>
        <dbReference type="ARBA" id="ARBA00022741"/>
    </source>
</evidence>
<feature type="transmembrane region" description="Helical" evidence="14">
    <location>
        <begin position="12"/>
        <end position="33"/>
    </location>
</feature>